<accession>A0ABS1MIU2</accession>
<proteinExistence type="predicted"/>
<comment type="caution">
    <text evidence="2">The sequence shown here is derived from an EMBL/GenBank/DDBJ whole genome shotgun (WGS) entry which is preliminary data.</text>
</comment>
<dbReference type="PANTHER" id="PTHR33371:SF16">
    <property type="entry name" value="MCE-FAMILY PROTEIN MCE3F"/>
    <property type="match status" value="1"/>
</dbReference>
<evidence type="ECO:0000313" key="3">
    <source>
        <dbReference type="Proteomes" id="UP000602198"/>
    </source>
</evidence>
<keyword evidence="3" id="KW-1185">Reference proteome</keyword>
<dbReference type="InterPro" id="IPR052336">
    <property type="entry name" value="MlaD_Phospholipid_Transporter"/>
</dbReference>
<organism evidence="2 3">
    <name type="scientific">Nocardia acididurans</name>
    <dbReference type="NCBI Taxonomy" id="2802282"/>
    <lineage>
        <taxon>Bacteria</taxon>
        <taxon>Bacillati</taxon>
        <taxon>Actinomycetota</taxon>
        <taxon>Actinomycetes</taxon>
        <taxon>Mycobacteriales</taxon>
        <taxon>Nocardiaceae</taxon>
        <taxon>Nocardia</taxon>
    </lineage>
</organism>
<evidence type="ECO:0000313" key="2">
    <source>
        <dbReference type="EMBL" id="MBL1079599.1"/>
    </source>
</evidence>
<dbReference type="EMBL" id="JAERRJ010000018">
    <property type="protein sequence ID" value="MBL1079599.1"/>
    <property type="molecule type" value="Genomic_DNA"/>
</dbReference>
<protein>
    <submittedName>
        <fullName evidence="2">MCE family protein</fullName>
    </submittedName>
</protein>
<dbReference type="Pfam" id="PF02470">
    <property type="entry name" value="MlaD"/>
    <property type="match status" value="1"/>
</dbReference>
<name>A0ABS1MIU2_9NOCA</name>
<feature type="domain" description="Mce/MlaD" evidence="1">
    <location>
        <begin position="44"/>
        <end position="113"/>
    </location>
</feature>
<evidence type="ECO:0000259" key="1">
    <source>
        <dbReference type="Pfam" id="PF02470"/>
    </source>
</evidence>
<dbReference type="PANTHER" id="PTHR33371">
    <property type="entry name" value="INTERMEMBRANE PHOSPHOLIPID TRANSPORT SYSTEM BINDING PROTEIN MLAD-RELATED"/>
    <property type="match status" value="1"/>
</dbReference>
<dbReference type="InterPro" id="IPR003399">
    <property type="entry name" value="Mce/MlaD"/>
</dbReference>
<reference evidence="2 3" key="1">
    <citation type="submission" date="2021-01" db="EMBL/GenBank/DDBJ databases">
        <title>WGS of actinomycetes isolated from Thailand.</title>
        <authorList>
            <person name="Thawai C."/>
        </authorList>
    </citation>
    <scope>NUCLEOTIDE SEQUENCE [LARGE SCALE GENOMIC DNA]</scope>
    <source>
        <strain evidence="2 3">LPG 2</strain>
    </source>
</reference>
<dbReference type="RefSeq" id="WP_201956572.1">
    <property type="nucleotide sequence ID" value="NZ_JAERRJ010000018.1"/>
</dbReference>
<gene>
    <name evidence="2" type="ORF">JK358_34865</name>
</gene>
<sequence length="322" mass="34038">MRRPKLSSILSLGSIAVITVLAVAYLLTGIARVDWFTRHTGAVMLIPDSANLVPRSPVLLSGVRVGQIDSVRNTVNGVEVHFLLDPGARIPADSSVVIESLSALSEPYINFRPTTGNGPYLSDGEMIRTTSIRTPLPLPQLAGNLTDLVRQLDPNTLKSLVQTMTQALGGTAALVPTLARASDLLAATLLARMPQIRQLLINAQVPGAQVAEAGAQMSEAGPQFAEFGVKVNQVVDALQHLINARPVPQAYTDDNGLLSLLPKVIDRVERIGPDLQKLYPVVGPLIDSAAASTTGIDLSALIEQALAGVSPNGALQLQITPR</sequence>
<dbReference type="Proteomes" id="UP000602198">
    <property type="component" value="Unassembled WGS sequence"/>
</dbReference>